<dbReference type="PIRSF" id="PIRSF004640">
    <property type="entry name" value="IspG"/>
    <property type="match status" value="1"/>
</dbReference>
<evidence type="ECO:0000256" key="3">
    <source>
        <dbReference type="ARBA" id="ARBA00023002"/>
    </source>
</evidence>
<evidence type="ECO:0000259" key="9">
    <source>
        <dbReference type="Pfam" id="PF26540"/>
    </source>
</evidence>
<dbReference type="EMBL" id="JACRYT010000018">
    <property type="protein sequence ID" value="MBC6680746.1"/>
    <property type="molecule type" value="Genomic_DNA"/>
</dbReference>
<name>A0A923NKF3_9FIRM</name>
<evidence type="ECO:0000256" key="4">
    <source>
        <dbReference type="ARBA" id="ARBA00023004"/>
    </source>
</evidence>
<feature type="binding site" evidence="7">
    <location>
        <position position="263"/>
    </location>
    <ligand>
        <name>[4Fe-4S] cluster</name>
        <dbReference type="ChEBI" id="CHEBI:49883"/>
    </ligand>
</feature>
<dbReference type="InterPro" id="IPR058578">
    <property type="entry name" value="IspG_TIM"/>
</dbReference>
<keyword evidence="4 7" id="KW-0408">Iron</keyword>
<evidence type="ECO:0000256" key="7">
    <source>
        <dbReference type="HAMAP-Rule" id="MF_00159"/>
    </source>
</evidence>
<sequence>MTKQVFCGDVKIGGGAPISIQSMTNVNTADKAAAGAQIRRLEEAGCQIVRLAVPDMEAAEALKDLKKLAKVPLVADIHFDYRLALAAISAGADKIRINPGNIGGKEKVRRVADAAKAAGIPIRVGVNSGSLEKDILEKNGGPTAVGLVESALRNTELLEDLNFHDIVISLKSSDVKMNYDAYRMLAAKTDYPLHIGVTEAGTLSRGKVKSAAGIGALLLAGIGDTMRVSLTADPVEEVLFAKELLKATGIRESGFDLVSCPTCGRTKVDLEAITLRIEKALSACKEPADGKKRKIAVMGCAVNGPGEARDADLGVACGDGKGVIFARGEILKTVEEEAIAEEMIRMIQEGNFFSKV</sequence>
<dbReference type="GO" id="GO:0005506">
    <property type="term" value="F:iron ion binding"/>
    <property type="evidence" value="ECO:0007669"/>
    <property type="project" value="InterPro"/>
</dbReference>
<proteinExistence type="inferred from homology"/>
<keyword evidence="11" id="KW-1185">Reference proteome</keyword>
<gene>
    <name evidence="7 10" type="primary">ispG</name>
    <name evidence="10" type="synonym">gcpE</name>
    <name evidence="10" type="ORF">H9L42_13030</name>
</gene>
<organism evidence="10 11">
    <name type="scientific">Zhenpiania hominis</name>
    <dbReference type="NCBI Taxonomy" id="2763644"/>
    <lineage>
        <taxon>Bacteria</taxon>
        <taxon>Bacillati</taxon>
        <taxon>Bacillota</taxon>
        <taxon>Clostridia</taxon>
        <taxon>Peptostreptococcales</taxon>
        <taxon>Anaerovoracaceae</taxon>
        <taxon>Zhenpiania</taxon>
    </lineage>
</organism>
<dbReference type="PANTHER" id="PTHR30454:SF0">
    <property type="entry name" value="4-HYDROXY-3-METHYLBUT-2-EN-1-YL DIPHOSPHATE SYNTHASE (FERREDOXIN), CHLOROPLASTIC"/>
    <property type="match status" value="1"/>
</dbReference>
<keyword evidence="5 7" id="KW-0411">Iron-sulfur</keyword>
<dbReference type="GO" id="GO:0019288">
    <property type="term" value="P:isopentenyl diphosphate biosynthetic process, methylerythritol 4-phosphate pathway"/>
    <property type="evidence" value="ECO:0007669"/>
    <property type="project" value="UniProtKB-UniRule"/>
</dbReference>
<comment type="catalytic activity">
    <reaction evidence="7">
        <text>(2E)-4-hydroxy-3-methylbut-2-enyl diphosphate + oxidized [flavodoxin] + H2O + 2 H(+) = 2-C-methyl-D-erythritol 2,4-cyclic diphosphate + reduced [flavodoxin]</text>
        <dbReference type="Rhea" id="RHEA:43604"/>
        <dbReference type="Rhea" id="RHEA-COMP:10622"/>
        <dbReference type="Rhea" id="RHEA-COMP:10623"/>
        <dbReference type="ChEBI" id="CHEBI:15377"/>
        <dbReference type="ChEBI" id="CHEBI:15378"/>
        <dbReference type="ChEBI" id="CHEBI:57618"/>
        <dbReference type="ChEBI" id="CHEBI:58210"/>
        <dbReference type="ChEBI" id="CHEBI:58483"/>
        <dbReference type="ChEBI" id="CHEBI:128753"/>
        <dbReference type="EC" id="1.17.7.3"/>
    </reaction>
</comment>
<dbReference type="GO" id="GO:0046429">
    <property type="term" value="F:4-hydroxy-3-methylbut-2-en-1-yl diphosphate synthase activity (ferredoxin)"/>
    <property type="evidence" value="ECO:0007669"/>
    <property type="project" value="UniProtKB-UniRule"/>
</dbReference>
<dbReference type="InterPro" id="IPR058579">
    <property type="entry name" value="IspG_C"/>
</dbReference>
<dbReference type="HAMAP" id="MF_00159">
    <property type="entry name" value="IspG"/>
    <property type="match status" value="1"/>
</dbReference>
<evidence type="ECO:0000313" key="11">
    <source>
        <dbReference type="Proteomes" id="UP000602647"/>
    </source>
</evidence>
<reference evidence="10" key="1">
    <citation type="submission" date="2020-08" db="EMBL/GenBank/DDBJ databases">
        <title>Genome public.</title>
        <authorList>
            <person name="Liu C."/>
            <person name="Sun Q."/>
        </authorList>
    </citation>
    <scope>NUCLEOTIDE SEQUENCE</scope>
    <source>
        <strain evidence="10">BX12</strain>
    </source>
</reference>
<dbReference type="GO" id="GO:0141197">
    <property type="term" value="F:4-hydroxy-3-methylbut-2-enyl-diphosphate synthase activity (flavodoxin)"/>
    <property type="evidence" value="ECO:0007669"/>
    <property type="project" value="UniProtKB-EC"/>
</dbReference>
<dbReference type="Gene3D" id="3.20.20.20">
    <property type="entry name" value="Dihydropteroate synthase-like"/>
    <property type="match status" value="1"/>
</dbReference>
<dbReference type="PANTHER" id="PTHR30454">
    <property type="entry name" value="4-HYDROXY-3-METHYLBUT-2-EN-1-YL DIPHOSPHATE SYNTHASE"/>
    <property type="match status" value="1"/>
</dbReference>
<feature type="binding site" evidence="7">
    <location>
        <position position="300"/>
    </location>
    <ligand>
        <name>[4Fe-4S] cluster</name>
        <dbReference type="ChEBI" id="CHEBI:49883"/>
    </ligand>
</feature>
<comment type="function">
    <text evidence="7">Converts 2C-methyl-D-erythritol 2,4-cyclodiphosphate (ME-2,4cPP) into 1-hydroxy-2-methyl-2-(E)-butenyl 4-diphosphate.</text>
</comment>
<dbReference type="GO" id="GO:0016114">
    <property type="term" value="P:terpenoid biosynthetic process"/>
    <property type="evidence" value="ECO:0007669"/>
    <property type="project" value="InterPro"/>
</dbReference>
<protein>
    <recommendedName>
        <fullName evidence="7">4-hydroxy-3-methylbut-2-en-1-yl diphosphate synthase (flavodoxin)</fullName>
        <ecNumber evidence="7">1.17.7.3</ecNumber>
    </recommendedName>
    <alternativeName>
        <fullName evidence="7">1-hydroxy-2-methyl-2-(E)-butenyl 4-diphosphate synthase</fullName>
    </alternativeName>
</protein>
<dbReference type="InterPro" id="IPR004588">
    <property type="entry name" value="IspG_bac-typ"/>
</dbReference>
<dbReference type="Gene3D" id="3.30.413.10">
    <property type="entry name" value="Sulfite Reductase Hemoprotein, domain 1"/>
    <property type="match status" value="1"/>
</dbReference>
<dbReference type="GO" id="GO:0051539">
    <property type="term" value="F:4 iron, 4 sulfur cluster binding"/>
    <property type="evidence" value="ECO:0007669"/>
    <property type="project" value="UniProtKB-UniRule"/>
</dbReference>
<evidence type="ECO:0000256" key="6">
    <source>
        <dbReference type="ARBA" id="ARBA00023229"/>
    </source>
</evidence>
<evidence type="ECO:0000256" key="5">
    <source>
        <dbReference type="ARBA" id="ARBA00023014"/>
    </source>
</evidence>
<feature type="binding site" evidence="7">
    <location>
        <position position="307"/>
    </location>
    <ligand>
        <name>[4Fe-4S] cluster</name>
        <dbReference type="ChEBI" id="CHEBI:49883"/>
    </ligand>
</feature>
<evidence type="ECO:0000259" key="8">
    <source>
        <dbReference type="Pfam" id="PF04551"/>
    </source>
</evidence>
<dbReference type="SUPFAM" id="SSF51717">
    <property type="entry name" value="Dihydropteroate synthetase-like"/>
    <property type="match status" value="1"/>
</dbReference>
<dbReference type="SUPFAM" id="SSF56014">
    <property type="entry name" value="Nitrite and sulphite reductase 4Fe-4S domain-like"/>
    <property type="match status" value="1"/>
</dbReference>
<dbReference type="Pfam" id="PF26540">
    <property type="entry name" value="GcpE_C"/>
    <property type="match status" value="1"/>
</dbReference>
<dbReference type="EC" id="1.17.7.3" evidence="7"/>
<dbReference type="AlphaFoldDB" id="A0A923NKF3"/>
<dbReference type="FunFam" id="3.20.20.20:FF:000001">
    <property type="entry name" value="4-hydroxy-3-methylbut-2-en-1-yl diphosphate synthase (flavodoxin)"/>
    <property type="match status" value="1"/>
</dbReference>
<comment type="similarity">
    <text evidence="7">Belongs to the IspG family.</text>
</comment>
<evidence type="ECO:0000313" key="10">
    <source>
        <dbReference type="EMBL" id="MBC6680746.1"/>
    </source>
</evidence>
<dbReference type="RefSeq" id="WP_187303844.1">
    <property type="nucleotide sequence ID" value="NZ_JACRYT010000018.1"/>
</dbReference>
<feature type="binding site" evidence="7">
    <location>
        <position position="260"/>
    </location>
    <ligand>
        <name>[4Fe-4S] cluster</name>
        <dbReference type="ChEBI" id="CHEBI:49883"/>
    </ligand>
</feature>
<dbReference type="InterPro" id="IPR045854">
    <property type="entry name" value="NO2/SO3_Rdtase_4Fe4S_sf"/>
</dbReference>
<feature type="domain" description="IspG C-terminal" evidence="9">
    <location>
        <begin position="257"/>
        <end position="348"/>
    </location>
</feature>
<dbReference type="InterPro" id="IPR016425">
    <property type="entry name" value="IspG_bac"/>
</dbReference>
<accession>A0A923NKF3</accession>
<comment type="caution">
    <text evidence="10">The sequence shown here is derived from an EMBL/GenBank/DDBJ whole genome shotgun (WGS) entry which is preliminary data.</text>
</comment>
<dbReference type="Pfam" id="PF04551">
    <property type="entry name" value="GcpE"/>
    <property type="match status" value="1"/>
</dbReference>
<evidence type="ECO:0000256" key="1">
    <source>
        <dbReference type="ARBA" id="ARBA00022485"/>
    </source>
</evidence>
<keyword evidence="1 7" id="KW-0004">4Fe-4S</keyword>
<comment type="pathway">
    <text evidence="7">Isoprenoid biosynthesis; isopentenyl diphosphate biosynthesis via DXP pathway; isopentenyl diphosphate from 1-deoxy-D-xylulose 5-phosphate: step 5/6.</text>
</comment>
<keyword evidence="6 7" id="KW-0414">Isoprene biosynthesis</keyword>
<keyword evidence="3 7" id="KW-0560">Oxidoreductase</keyword>
<dbReference type="InterPro" id="IPR011005">
    <property type="entry name" value="Dihydropteroate_synth-like_sf"/>
</dbReference>
<dbReference type="Proteomes" id="UP000602647">
    <property type="component" value="Unassembled WGS sequence"/>
</dbReference>
<dbReference type="NCBIfam" id="TIGR00612">
    <property type="entry name" value="ispG_gcpE"/>
    <property type="match status" value="1"/>
</dbReference>
<dbReference type="NCBIfam" id="NF001540">
    <property type="entry name" value="PRK00366.1"/>
    <property type="match status" value="1"/>
</dbReference>
<comment type="cofactor">
    <cofactor evidence="7">
        <name>[4Fe-4S] cluster</name>
        <dbReference type="ChEBI" id="CHEBI:49883"/>
    </cofactor>
    <text evidence="7">Binds 1 [4Fe-4S] cluster.</text>
</comment>
<feature type="domain" description="IspG TIM-barrel" evidence="8">
    <location>
        <begin position="2"/>
        <end position="241"/>
    </location>
</feature>
<evidence type="ECO:0000256" key="2">
    <source>
        <dbReference type="ARBA" id="ARBA00022723"/>
    </source>
</evidence>
<keyword evidence="2 7" id="KW-0479">Metal-binding</keyword>